<dbReference type="EMBL" id="JBJKTR010000011">
    <property type="protein sequence ID" value="KAL3354550.1"/>
    <property type="molecule type" value="Genomic_DNA"/>
</dbReference>
<organism evidence="1 2">
    <name type="scientific">Solanum stoloniferum</name>
    <dbReference type="NCBI Taxonomy" id="62892"/>
    <lineage>
        <taxon>Eukaryota</taxon>
        <taxon>Viridiplantae</taxon>
        <taxon>Streptophyta</taxon>
        <taxon>Embryophyta</taxon>
        <taxon>Tracheophyta</taxon>
        <taxon>Spermatophyta</taxon>
        <taxon>Magnoliopsida</taxon>
        <taxon>eudicotyledons</taxon>
        <taxon>Gunneridae</taxon>
        <taxon>Pentapetalae</taxon>
        <taxon>asterids</taxon>
        <taxon>lamiids</taxon>
        <taxon>Solanales</taxon>
        <taxon>Solanaceae</taxon>
        <taxon>Solanoideae</taxon>
        <taxon>Solaneae</taxon>
        <taxon>Solanum</taxon>
    </lineage>
</organism>
<evidence type="ECO:0000313" key="1">
    <source>
        <dbReference type="EMBL" id="KAL3354550.1"/>
    </source>
</evidence>
<keyword evidence="2" id="KW-1185">Reference proteome</keyword>
<name>A0ABD2TE31_9SOLN</name>
<gene>
    <name evidence="1" type="ORF">AABB24_018950</name>
</gene>
<comment type="caution">
    <text evidence="1">The sequence shown here is derived from an EMBL/GenBank/DDBJ whole genome shotgun (WGS) entry which is preliminary data.</text>
</comment>
<evidence type="ECO:0000313" key="2">
    <source>
        <dbReference type="Proteomes" id="UP001627284"/>
    </source>
</evidence>
<proteinExistence type="predicted"/>
<protein>
    <submittedName>
        <fullName evidence="1">Uncharacterized protein</fullName>
    </submittedName>
</protein>
<accession>A0ABD2TE31</accession>
<dbReference type="Proteomes" id="UP001627284">
    <property type="component" value="Unassembled WGS sequence"/>
</dbReference>
<feature type="non-terminal residue" evidence="1">
    <location>
        <position position="1"/>
    </location>
</feature>
<sequence>PQFEIAQNLLRRVQPTHRRPANFLFSVYFSGRSLFNFSDHAFLVWVSGFPMVRAFYMCGVVCKLLHMSEFNQRAPEEIAAVGLLGFPKKKNYNTRIRMRSNQFLKTSMVIL</sequence>
<dbReference type="AlphaFoldDB" id="A0ABD2TE31"/>
<reference evidence="1 2" key="1">
    <citation type="submission" date="2024-05" db="EMBL/GenBank/DDBJ databases">
        <title>De novo assembly of an allotetraploid wild potato.</title>
        <authorList>
            <person name="Hosaka A.J."/>
        </authorList>
    </citation>
    <scope>NUCLEOTIDE SEQUENCE [LARGE SCALE GENOMIC DNA]</scope>
    <source>
        <tissue evidence="1">Young leaves</tissue>
    </source>
</reference>